<dbReference type="InterPro" id="IPR000515">
    <property type="entry name" value="MetI-like"/>
</dbReference>
<reference evidence="9 10" key="2">
    <citation type="journal article" date="2016" name="Genome Announc.">
        <title>Complete Genome Sequences of Two Interactive Moderate Thermophiles, Paenibacillus napthalenovorans 32O-Y and Paenibacillus sp. 32O-W.</title>
        <authorList>
            <person name="Butler R.R.III."/>
            <person name="Wang J."/>
            <person name="Stark B.C."/>
            <person name="Pombert J.F."/>
        </authorList>
    </citation>
    <scope>NUCLEOTIDE SEQUENCE [LARGE SCALE GENOMIC DNA]</scope>
    <source>
        <strain evidence="9 10">32O-Y</strain>
    </source>
</reference>
<proteinExistence type="inferred from homology"/>
<dbReference type="InterPro" id="IPR035906">
    <property type="entry name" value="MetI-like_sf"/>
</dbReference>
<dbReference type="SUPFAM" id="SSF161098">
    <property type="entry name" value="MetI-like"/>
    <property type="match status" value="2"/>
</dbReference>
<evidence type="ECO:0000256" key="7">
    <source>
        <dbReference type="ARBA" id="ARBA00023136"/>
    </source>
</evidence>
<dbReference type="KEGG" id="pnp:IJ22_44030"/>
<gene>
    <name evidence="9" type="ORF">IJ22_44030</name>
</gene>
<keyword evidence="6 8" id="KW-1133">Transmembrane helix</keyword>
<feature type="transmembrane region" description="Helical" evidence="8">
    <location>
        <begin position="97"/>
        <end position="120"/>
    </location>
</feature>
<dbReference type="PROSITE" id="PS50928">
    <property type="entry name" value="ABC_TM1"/>
    <property type="match status" value="2"/>
</dbReference>
<protein>
    <submittedName>
        <fullName evidence="9">ABC transporter permease</fullName>
    </submittedName>
</protein>
<evidence type="ECO:0000256" key="4">
    <source>
        <dbReference type="ARBA" id="ARBA00022519"/>
    </source>
</evidence>
<feature type="transmembrane region" description="Helical" evidence="8">
    <location>
        <begin position="190"/>
        <end position="212"/>
    </location>
</feature>
<dbReference type="OrthoDB" id="9776648at2"/>
<dbReference type="Proteomes" id="UP000061660">
    <property type="component" value="Chromosome"/>
</dbReference>
<dbReference type="PANTHER" id="PTHR43357">
    <property type="entry name" value="INNER MEMBRANE ABC TRANSPORTER PERMEASE PROTEIN YDCV"/>
    <property type="match status" value="1"/>
</dbReference>
<evidence type="ECO:0000256" key="3">
    <source>
        <dbReference type="ARBA" id="ARBA00022475"/>
    </source>
</evidence>
<feature type="transmembrane region" description="Helical" evidence="8">
    <location>
        <begin position="16"/>
        <end position="40"/>
    </location>
</feature>
<keyword evidence="7 8" id="KW-0472">Membrane</keyword>
<reference evidence="10" key="1">
    <citation type="submission" date="2015-12" db="EMBL/GenBank/DDBJ databases">
        <title>Complete genome sequences of two moderately thermophilic Paenibacillus species.</title>
        <authorList>
            <person name="Butler R.III."/>
            <person name="Wang J."/>
            <person name="Stark B.C."/>
            <person name="Pombert J.-F."/>
        </authorList>
    </citation>
    <scope>NUCLEOTIDE SEQUENCE [LARGE SCALE GENOMIC DNA]</scope>
    <source>
        <strain evidence="10">32O-Y</strain>
    </source>
</reference>
<dbReference type="GO" id="GO:0005886">
    <property type="term" value="C:plasma membrane"/>
    <property type="evidence" value="ECO:0007669"/>
    <property type="project" value="UniProtKB-SubCell"/>
</dbReference>
<dbReference type="STRING" id="162209.IJ22_44030"/>
<evidence type="ECO:0000313" key="10">
    <source>
        <dbReference type="Proteomes" id="UP000061660"/>
    </source>
</evidence>
<evidence type="ECO:0000256" key="6">
    <source>
        <dbReference type="ARBA" id="ARBA00022989"/>
    </source>
</evidence>
<evidence type="ECO:0000256" key="5">
    <source>
        <dbReference type="ARBA" id="ARBA00022692"/>
    </source>
</evidence>
<feature type="transmembrane region" description="Helical" evidence="8">
    <location>
        <begin position="341"/>
        <end position="360"/>
    </location>
</feature>
<evidence type="ECO:0000256" key="8">
    <source>
        <dbReference type="RuleBase" id="RU363032"/>
    </source>
</evidence>
<feature type="transmembrane region" description="Helical" evidence="8">
    <location>
        <begin position="140"/>
        <end position="162"/>
    </location>
</feature>
<keyword evidence="4" id="KW-0997">Cell inner membrane</keyword>
<feature type="transmembrane region" description="Helical" evidence="8">
    <location>
        <begin position="413"/>
        <end position="430"/>
    </location>
</feature>
<feature type="transmembrane region" description="Helical" evidence="8">
    <location>
        <begin position="60"/>
        <end position="85"/>
    </location>
</feature>
<evidence type="ECO:0000256" key="2">
    <source>
        <dbReference type="ARBA" id="ARBA00022448"/>
    </source>
</evidence>
<feature type="transmembrane region" description="Helical" evidence="8">
    <location>
        <begin position="381"/>
        <end position="401"/>
    </location>
</feature>
<dbReference type="AlphaFoldDB" id="A0A0U2URR6"/>
<name>A0A0U2URR6_9BACL</name>
<keyword evidence="10" id="KW-1185">Reference proteome</keyword>
<comment type="subcellular location">
    <subcellularLocation>
        <location evidence="1">Cell inner membrane</location>
        <topology evidence="1">Multi-pass membrane protein</topology>
    </subcellularLocation>
    <subcellularLocation>
        <location evidence="8">Cell membrane</location>
        <topology evidence="8">Multi-pass membrane protein</topology>
    </subcellularLocation>
</comment>
<keyword evidence="2 8" id="KW-0813">Transport</keyword>
<keyword evidence="5 8" id="KW-0812">Transmembrane</keyword>
<feature type="transmembrane region" description="Helical" evidence="8">
    <location>
        <begin position="523"/>
        <end position="541"/>
    </location>
</feature>
<dbReference type="GO" id="GO:0055085">
    <property type="term" value="P:transmembrane transport"/>
    <property type="evidence" value="ECO:0007669"/>
    <property type="project" value="InterPro"/>
</dbReference>
<evidence type="ECO:0000256" key="1">
    <source>
        <dbReference type="ARBA" id="ARBA00004429"/>
    </source>
</evidence>
<dbReference type="Pfam" id="PF00528">
    <property type="entry name" value="BPD_transp_1"/>
    <property type="match status" value="2"/>
</dbReference>
<dbReference type="Gene3D" id="1.10.3720.10">
    <property type="entry name" value="MetI-like"/>
    <property type="match status" value="2"/>
</dbReference>
<dbReference type="RefSeq" id="WP_062410267.1">
    <property type="nucleotide sequence ID" value="NZ_BJCS01000013.1"/>
</dbReference>
<organism evidence="9 10">
    <name type="scientific">Paenibacillus naphthalenovorans</name>
    <dbReference type="NCBI Taxonomy" id="162209"/>
    <lineage>
        <taxon>Bacteria</taxon>
        <taxon>Bacillati</taxon>
        <taxon>Bacillota</taxon>
        <taxon>Bacilli</taxon>
        <taxon>Bacillales</taxon>
        <taxon>Paenibacillaceae</taxon>
        <taxon>Paenibacillus</taxon>
    </lineage>
</organism>
<comment type="similarity">
    <text evidence="8">Belongs to the binding-protein-dependent transport system permease family.</text>
</comment>
<sequence>MRFRAAIRNIKQHTNGWLYASLLGAVVVLLPIFTIFVSLFQPPNENWQHIKQYLLQDYVFQTVWLVLFTCLFTVLLGVTLAWLIAAYDFPLRRFFRWALVLPLAVPPYIAAYTYSTMLSYTGIVQTTLRNEFGVMPNPEWFGIMSMRGAIFIFTMFLFPYVYMITRSYLEHQSGSYIENAALLGRKPFSIFLFIVLPISRPAIVGGVILVVFEVLSDYGVSSYYGIQTISVAIFQTWFGMYDVDSAVRLAAWLMAGVVGIFVVERLLRHQRSFAASTSKSRPLTPKKLKGIRAAAAFMFCGLMFACSFLIPVIQLIVWAAWSYDDVLTPAFFELTYNTIGLALTATAIIMVFSVITANVVRQQSNVLTYVLARSVTSGYSVPGAIIAIGVLALFIGLDQWLAPLYARMGLGKAPLVLSMSLVMLVVAYVVRFMATGYNAVEAGFEKIGMKYTEASRLLGLGMTKTFFKVDAPLIKGALFSGVILTFVEIMKELPLALLLRPFNFETLATKTYQYASDERIYEASIPSLFIIGVSMVSVIVFHQLGKRLNS</sequence>
<accession>A0A0U2URR6</accession>
<evidence type="ECO:0000313" key="9">
    <source>
        <dbReference type="EMBL" id="ALS24689.1"/>
    </source>
</evidence>
<dbReference type="EMBL" id="CP013652">
    <property type="protein sequence ID" value="ALS24689.1"/>
    <property type="molecule type" value="Genomic_DNA"/>
</dbReference>
<feature type="transmembrane region" description="Helical" evidence="8">
    <location>
        <begin position="296"/>
        <end position="321"/>
    </location>
</feature>
<dbReference type="PANTHER" id="PTHR43357:SF3">
    <property type="entry name" value="FE(3+)-TRANSPORT SYSTEM PERMEASE PROTEIN FBPB 2"/>
    <property type="match status" value="1"/>
</dbReference>
<dbReference type="PATRIC" id="fig|162209.4.peg.4649"/>
<feature type="transmembrane region" description="Helical" evidence="8">
    <location>
        <begin position="249"/>
        <end position="267"/>
    </location>
</feature>
<dbReference type="CDD" id="cd06261">
    <property type="entry name" value="TM_PBP2"/>
    <property type="match status" value="2"/>
</dbReference>
<keyword evidence="3" id="KW-1003">Cell membrane</keyword>